<evidence type="ECO:0000313" key="2">
    <source>
        <dbReference type="Proteomes" id="UP000033123"/>
    </source>
</evidence>
<dbReference type="Proteomes" id="UP000033123">
    <property type="component" value="Chromosome"/>
</dbReference>
<dbReference type="KEGG" id="msj:MSSAC_1052"/>
<dbReference type="Gene3D" id="2.160.20.10">
    <property type="entry name" value="Single-stranded right-handed beta-helix, Pectin lyase-like"/>
    <property type="match status" value="1"/>
</dbReference>
<dbReference type="InterPro" id="IPR012334">
    <property type="entry name" value="Pectin_lyas_fold"/>
</dbReference>
<sequence length="67" mass="7308">MLLFFSITPVSAEVITVGVKNADYTSIQGAIDNANDTDIIIVYSGVYSENLLINKTWVAVRDINLTS</sequence>
<dbReference type="SUPFAM" id="SSF51126">
    <property type="entry name" value="Pectin lyase-like"/>
    <property type="match status" value="1"/>
</dbReference>
<dbReference type="EMBL" id="CP009508">
    <property type="protein sequence ID" value="AKB35642.1"/>
    <property type="molecule type" value="Genomic_DNA"/>
</dbReference>
<reference evidence="1 2" key="1">
    <citation type="submission" date="2014-07" db="EMBL/GenBank/DDBJ databases">
        <title>Methanogenic archaea and the global carbon cycle.</title>
        <authorList>
            <person name="Henriksen J.R."/>
            <person name="Luke J."/>
            <person name="Reinhart S."/>
            <person name="Benedict M.N."/>
            <person name="Youngblut N.D."/>
            <person name="Metcalf M.E."/>
            <person name="Whitaker R.J."/>
            <person name="Metcalf W.W."/>
        </authorList>
    </citation>
    <scope>NUCLEOTIDE SEQUENCE [LARGE SCALE GENOMIC DNA]</scope>
    <source>
        <strain evidence="1 2">C2J</strain>
    </source>
</reference>
<dbReference type="HOGENOM" id="CLU_2802301_0_0_2"/>
<evidence type="ECO:0000313" key="1">
    <source>
        <dbReference type="EMBL" id="AKB35642.1"/>
    </source>
</evidence>
<organism evidence="1 2">
    <name type="scientific">Methanosarcina siciliae C2J</name>
    <dbReference type="NCBI Taxonomy" id="1434118"/>
    <lineage>
        <taxon>Archaea</taxon>
        <taxon>Methanobacteriati</taxon>
        <taxon>Methanobacteriota</taxon>
        <taxon>Stenosarchaea group</taxon>
        <taxon>Methanomicrobia</taxon>
        <taxon>Methanosarcinales</taxon>
        <taxon>Methanosarcinaceae</taxon>
        <taxon>Methanosarcina</taxon>
    </lineage>
</organism>
<dbReference type="PATRIC" id="fig|1434118.4.peg.1352"/>
<proteinExistence type="predicted"/>
<dbReference type="InterPro" id="IPR011050">
    <property type="entry name" value="Pectin_lyase_fold/virulence"/>
</dbReference>
<protein>
    <submittedName>
        <fullName evidence="1">Cell surface protein</fullName>
    </submittedName>
</protein>
<dbReference type="AlphaFoldDB" id="A0A0E3PLG5"/>
<gene>
    <name evidence="1" type="ORF">MSSAC_1052</name>
</gene>
<accession>A0A0E3PLG5</accession>
<name>A0A0E3PLG5_9EURY</name>